<feature type="region of interest" description="Disordered" evidence="1">
    <location>
        <begin position="58"/>
        <end position="99"/>
    </location>
</feature>
<organism evidence="2 3">
    <name type="scientific">Raineyella antarctica</name>
    <dbReference type="NCBI Taxonomy" id="1577474"/>
    <lineage>
        <taxon>Bacteria</taxon>
        <taxon>Bacillati</taxon>
        <taxon>Actinomycetota</taxon>
        <taxon>Actinomycetes</taxon>
        <taxon>Propionibacteriales</taxon>
        <taxon>Propionibacteriaceae</taxon>
        <taxon>Raineyella</taxon>
    </lineage>
</organism>
<dbReference type="STRING" id="1577474.GA0111570_104340"/>
<dbReference type="Proteomes" id="UP000199086">
    <property type="component" value="Unassembled WGS sequence"/>
</dbReference>
<gene>
    <name evidence="2" type="ORF">GA0111570_104340</name>
</gene>
<keyword evidence="3" id="KW-1185">Reference proteome</keyword>
<dbReference type="EMBL" id="FMYF01000004">
    <property type="protein sequence ID" value="SDB84673.1"/>
    <property type="molecule type" value="Genomic_DNA"/>
</dbReference>
<sequence length="99" mass="11121">MIWVLVFVGIALLGLVGLVAYAVWLWHKAEDVLSEVEMVGRQAEEMLGLLDEIAPIEPARAVPGHSPVREDDEDDVRSHQADLDFEPDYYPGGRSRVRH</sequence>
<dbReference type="RefSeq" id="WP_092609155.1">
    <property type="nucleotide sequence ID" value="NZ_FMYF01000004.1"/>
</dbReference>
<dbReference type="AlphaFoldDB" id="A0A1G6GS20"/>
<evidence type="ECO:0000313" key="3">
    <source>
        <dbReference type="Proteomes" id="UP000199086"/>
    </source>
</evidence>
<dbReference type="OrthoDB" id="3733388at2"/>
<accession>A0A1G6GS20</accession>
<evidence type="ECO:0000256" key="1">
    <source>
        <dbReference type="SAM" id="MobiDB-lite"/>
    </source>
</evidence>
<protein>
    <submittedName>
        <fullName evidence="2">Uncharacterized protein</fullName>
    </submittedName>
</protein>
<evidence type="ECO:0000313" key="2">
    <source>
        <dbReference type="EMBL" id="SDB84673.1"/>
    </source>
</evidence>
<proteinExistence type="predicted"/>
<name>A0A1G6GS20_9ACTN</name>
<reference evidence="2 3" key="1">
    <citation type="submission" date="2016-06" db="EMBL/GenBank/DDBJ databases">
        <authorList>
            <person name="Olsen C.W."/>
            <person name="Carey S."/>
            <person name="Hinshaw L."/>
            <person name="Karasin A.I."/>
        </authorList>
    </citation>
    <scope>NUCLEOTIDE SEQUENCE [LARGE SCALE GENOMIC DNA]</scope>
    <source>
        <strain evidence="2 3">LZ-22</strain>
    </source>
</reference>